<evidence type="ECO:0000313" key="8">
    <source>
        <dbReference type="EMBL" id="KAA0152627.1"/>
    </source>
</evidence>
<gene>
    <name evidence="8" type="ORF">FNF29_03854</name>
</gene>
<reference evidence="8 9" key="1">
    <citation type="submission" date="2019-07" db="EMBL/GenBank/DDBJ databases">
        <title>Genomes of Cafeteria roenbergensis.</title>
        <authorList>
            <person name="Fischer M.G."/>
            <person name="Hackl T."/>
            <person name="Roman M."/>
        </authorList>
    </citation>
    <scope>NUCLEOTIDE SEQUENCE [LARGE SCALE GENOMIC DNA]</scope>
    <source>
        <strain evidence="8 9">BVI</strain>
    </source>
</reference>
<comment type="caution">
    <text evidence="8">The sequence shown here is derived from an EMBL/GenBank/DDBJ whole genome shotgun (WGS) entry which is preliminary data.</text>
</comment>
<dbReference type="Pfam" id="PF00227">
    <property type="entry name" value="Proteasome"/>
    <property type="match status" value="1"/>
</dbReference>
<comment type="function">
    <text evidence="5">Component of the proteasome, a multicatalytic proteinase complex which is characterized by its ability to cleave peptides with Arg, Phe, Tyr, Leu, and Glu adjacent to the leaving group at neutral or slightly basic pH. The proteasome has an ATP-dependent proteolytic activity.</text>
</comment>
<feature type="compositionally biased region" description="Low complexity" evidence="6">
    <location>
        <begin position="226"/>
        <end position="249"/>
    </location>
</feature>
<proteinExistence type="inferred from homology"/>
<evidence type="ECO:0000256" key="6">
    <source>
        <dbReference type="SAM" id="MobiDB-lite"/>
    </source>
</evidence>
<feature type="region of interest" description="Disordered" evidence="6">
    <location>
        <begin position="225"/>
        <end position="249"/>
    </location>
</feature>
<accession>A0A5A8CJJ3</accession>
<dbReference type="GO" id="GO:0019773">
    <property type="term" value="C:proteasome core complex, alpha-subunit complex"/>
    <property type="evidence" value="ECO:0007669"/>
    <property type="project" value="UniProtKB-UniRule"/>
</dbReference>
<name>A0A5A8CJJ3_CAFRO</name>
<evidence type="ECO:0000313" key="9">
    <source>
        <dbReference type="Proteomes" id="UP000323011"/>
    </source>
</evidence>
<dbReference type="Proteomes" id="UP000323011">
    <property type="component" value="Unassembled WGS sequence"/>
</dbReference>
<dbReference type="InterPro" id="IPR029055">
    <property type="entry name" value="Ntn_hydrolases_N"/>
</dbReference>
<comment type="similarity">
    <text evidence="4">Belongs to the peptidase T1A family.</text>
</comment>
<dbReference type="EMBL" id="VLTN01000020">
    <property type="protein sequence ID" value="KAA0152627.1"/>
    <property type="molecule type" value="Genomic_DNA"/>
</dbReference>
<dbReference type="SUPFAM" id="SSF56235">
    <property type="entry name" value="N-terminal nucleophile aminohydrolases (Ntn hydrolases)"/>
    <property type="match status" value="1"/>
</dbReference>
<keyword evidence="2 4" id="KW-0647">Proteasome</keyword>
<keyword evidence="9" id="KW-1185">Reference proteome</keyword>
<evidence type="ECO:0000256" key="1">
    <source>
        <dbReference type="ARBA" id="ARBA00022490"/>
    </source>
</evidence>
<evidence type="ECO:0000256" key="3">
    <source>
        <dbReference type="ARBA" id="ARBA00023242"/>
    </source>
</evidence>
<dbReference type="Pfam" id="PF10584">
    <property type="entry name" value="Proteasome_A_N"/>
    <property type="match status" value="1"/>
</dbReference>
<dbReference type="PROSITE" id="PS51475">
    <property type="entry name" value="PROTEASOME_ALPHA_2"/>
    <property type="match status" value="1"/>
</dbReference>
<evidence type="ECO:0000256" key="5">
    <source>
        <dbReference type="RuleBase" id="RU004203"/>
    </source>
</evidence>
<sequence>MARRYDGRTTTFDPDGRLFQIEYAVAAIDNAAPAVGVLAKDGIVIAGEKKVLSKLLATPKSSEKMATVDEHIVCAVAGLTSDANILLTQARLVAQRHLFKYGERAPVETLVQQLADYKHVYTQTGGLRPFGVSLMYAGWDEHRGFQLYLSDPSGNYGGWKAAAMGANSGNATSHLKGAYEEGVSVTDALDLAVTTLLKALDTSTPSADRVDVAVLTLAGGLGDTPAAAGSAESSSSSSSSSSAAAAPAGTGANAAEDEAFVAAAKALGTAGGYHDAGAPKPVHRVLSHKEVEAVIARVADKIAHDDDAKAE</sequence>
<keyword evidence="3 5" id="KW-0539">Nucleus</keyword>
<dbReference type="InterPro" id="IPR001353">
    <property type="entry name" value="Proteasome_sua/b"/>
</dbReference>
<comment type="similarity">
    <text evidence="5">Belongs to the peptidase T1B family.</text>
</comment>
<dbReference type="SMART" id="SM00948">
    <property type="entry name" value="Proteasome_A_N"/>
    <property type="match status" value="1"/>
</dbReference>
<evidence type="ECO:0000259" key="7">
    <source>
        <dbReference type="SMART" id="SM00948"/>
    </source>
</evidence>
<dbReference type="GO" id="GO:0005634">
    <property type="term" value="C:nucleus"/>
    <property type="evidence" value="ECO:0007669"/>
    <property type="project" value="UniProtKB-SubCell"/>
</dbReference>
<comment type="subunit">
    <text evidence="5">Component of the proteasome complex.</text>
</comment>
<dbReference type="AlphaFoldDB" id="A0A5A8CJJ3"/>
<dbReference type="InterPro" id="IPR016050">
    <property type="entry name" value="Proteasome_bsu_CS"/>
</dbReference>
<dbReference type="OMA" id="ICASAGW"/>
<dbReference type="PROSITE" id="PS00854">
    <property type="entry name" value="PROTEASOME_BETA_1"/>
    <property type="match status" value="1"/>
</dbReference>
<comment type="subcellular location">
    <subcellularLocation>
        <location evidence="5">Cytoplasm</location>
    </subcellularLocation>
    <subcellularLocation>
        <location evidence="5">Nucleus</location>
    </subcellularLocation>
</comment>
<dbReference type="Gene3D" id="3.60.20.10">
    <property type="entry name" value="Glutamine Phosphoribosylpyrophosphate, subunit 1, domain 1"/>
    <property type="match status" value="1"/>
</dbReference>
<dbReference type="InterPro" id="IPR050115">
    <property type="entry name" value="Proteasome_alpha"/>
</dbReference>
<dbReference type="GO" id="GO:0006511">
    <property type="term" value="P:ubiquitin-dependent protein catabolic process"/>
    <property type="evidence" value="ECO:0007669"/>
    <property type="project" value="InterPro"/>
</dbReference>
<dbReference type="GO" id="GO:0005737">
    <property type="term" value="C:cytoplasm"/>
    <property type="evidence" value="ECO:0007669"/>
    <property type="project" value="UniProtKB-SubCell"/>
</dbReference>
<keyword evidence="1 5" id="KW-0963">Cytoplasm</keyword>
<feature type="domain" description="Proteasome alpha-type subunits" evidence="7">
    <location>
        <begin position="5"/>
        <end position="27"/>
    </location>
</feature>
<protein>
    <recommendedName>
        <fullName evidence="5">Proteasome subunit beta</fullName>
    </recommendedName>
</protein>
<dbReference type="InterPro" id="IPR023332">
    <property type="entry name" value="Proteasome_alpha-type"/>
</dbReference>
<dbReference type="PANTHER" id="PTHR11599">
    <property type="entry name" value="PROTEASOME SUBUNIT ALPHA/BETA"/>
    <property type="match status" value="1"/>
</dbReference>
<evidence type="ECO:0000256" key="2">
    <source>
        <dbReference type="ARBA" id="ARBA00022942"/>
    </source>
</evidence>
<dbReference type="InterPro" id="IPR000426">
    <property type="entry name" value="Proteasome_asu_N"/>
</dbReference>
<organism evidence="8 9">
    <name type="scientific">Cafeteria roenbergensis</name>
    <name type="common">Marine flagellate</name>
    <dbReference type="NCBI Taxonomy" id="33653"/>
    <lineage>
        <taxon>Eukaryota</taxon>
        <taxon>Sar</taxon>
        <taxon>Stramenopiles</taxon>
        <taxon>Bigyra</taxon>
        <taxon>Opalozoa</taxon>
        <taxon>Bicosoecida</taxon>
        <taxon>Cafeteriaceae</taxon>
        <taxon>Cafeteria</taxon>
    </lineage>
</organism>
<evidence type="ECO:0000256" key="4">
    <source>
        <dbReference type="PROSITE-ProRule" id="PRU00808"/>
    </source>
</evidence>